<dbReference type="AlphaFoldDB" id="A0A1S8BLE2"/>
<reference evidence="2 3" key="1">
    <citation type="submission" date="2017-01" db="EMBL/GenBank/DDBJ databases">
        <title>Draft genome sequence of Diplodia seriata F98.1, a fungal species involved in grapevine trunk diseases.</title>
        <authorList>
            <person name="Robert-Siegwald G."/>
            <person name="Vallet J."/>
            <person name="Abou-Mansour E."/>
            <person name="Xu J."/>
            <person name="Rey P."/>
            <person name="Bertsch C."/>
            <person name="Rego C."/>
            <person name="Larignon P."/>
            <person name="Fontaine F."/>
            <person name="Lebrun M.-H."/>
        </authorList>
    </citation>
    <scope>NUCLEOTIDE SEQUENCE [LARGE SCALE GENOMIC DNA]</scope>
    <source>
        <strain evidence="2 3">F98.1</strain>
    </source>
</reference>
<dbReference type="SUPFAM" id="SSF53474">
    <property type="entry name" value="alpha/beta-Hydrolases"/>
    <property type="match status" value="1"/>
</dbReference>
<dbReference type="PANTHER" id="PTHR37574">
    <property type="entry name" value="LIPASE B"/>
    <property type="match status" value="1"/>
</dbReference>
<proteinExistence type="predicted"/>
<feature type="signal peptide" evidence="1">
    <location>
        <begin position="1"/>
        <end position="20"/>
    </location>
</feature>
<dbReference type="STRING" id="420778.A0A1S8BLE2"/>
<dbReference type="OrthoDB" id="4605274at2759"/>
<dbReference type="InterPro" id="IPR053228">
    <property type="entry name" value="Stereospecific_Lipase"/>
</dbReference>
<dbReference type="Proteomes" id="UP000190776">
    <property type="component" value="Unassembled WGS sequence"/>
</dbReference>
<gene>
    <name evidence="2" type="ORF">BK809_0003078</name>
</gene>
<dbReference type="InterPro" id="IPR029058">
    <property type="entry name" value="AB_hydrolase_fold"/>
</dbReference>
<evidence type="ECO:0000313" key="3">
    <source>
        <dbReference type="Proteomes" id="UP000190776"/>
    </source>
</evidence>
<feature type="chain" id="PRO_5012345536" evidence="1">
    <location>
        <begin position="21"/>
        <end position="459"/>
    </location>
</feature>
<sequence>MLNSFLLAVASTLLVHCSSAAPTPTETLDDRALVGEVLNPVESLVNAIATGVVGDVTNAASIFDDILHDIAATVPTNSPADIDEVITLVQDIFTPTPTDLYGNVVDLVANSLSPSDLENVLDSYSTGINSEDNANAREPASTIYPAASDKDAPYSLSEAQLRKIIYIPSGFTYGEKPPVVLVPGTGAKGGENFGSNFIPLLSGVDYADPVWLNIPGFMLDDAQVNSEYIAYAINYISGISKNKKVSVLGWSQGNLDIQWANKYWPSTVKNVNKHIAISPDYHGTQLAKILCPDFPQLPCPPSVIQQEYNSNYVTQLRKNGGDSAYVTTTNVFSTTDEIVQPQAEPGASAHQDDARGVGVTNNELQSICNGKPAGIFYTHEGVLYNPVAFALAKDTLINDGPGQTTRIDLDGLCQQLVTEGLSLTDVVATEGTIPVAAAAVLAYPNKLFHEPSLMGYATY</sequence>
<dbReference type="SMR" id="A0A1S8BLE2"/>
<dbReference type="EMBL" id="MSZU01000075">
    <property type="protein sequence ID" value="OMP88321.1"/>
    <property type="molecule type" value="Genomic_DNA"/>
</dbReference>
<name>A0A1S8BLE2_9PEZI</name>
<organism evidence="2 3">
    <name type="scientific">Diplodia seriata</name>
    <dbReference type="NCBI Taxonomy" id="420778"/>
    <lineage>
        <taxon>Eukaryota</taxon>
        <taxon>Fungi</taxon>
        <taxon>Dikarya</taxon>
        <taxon>Ascomycota</taxon>
        <taxon>Pezizomycotina</taxon>
        <taxon>Dothideomycetes</taxon>
        <taxon>Dothideomycetes incertae sedis</taxon>
        <taxon>Botryosphaeriales</taxon>
        <taxon>Botryosphaeriaceae</taxon>
        <taxon>Diplodia</taxon>
    </lineage>
</organism>
<evidence type="ECO:0000313" key="2">
    <source>
        <dbReference type="EMBL" id="OMP88321.1"/>
    </source>
</evidence>
<dbReference type="Gene3D" id="3.40.50.1820">
    <property type="entry name" value="alpha/beta hydrolase"/>
    <property type="match status" value="1"/>
</dbReference>
<accession>A0A1S8BLE2</accession>
<comment type="caution">
    <text evidence="2">The sequence shown here is derived from an EMBL/GenBank/DDBJ whole genome shotgun (WGS) entry which is preliminary data.</text>
</comment>
<evidence type="ECO:0000256" key="1">
    <source>
        <dbReference type="SAM" id="SignalP"/>
    </source>
</evidence>
<keyword evidence="1" id="KW-0732">Signal</keyword>
<protein>
    <submittedName>
        <fullName evidence="2">Lipase B</fullName>
    </submittedName>
</protein>
<dbReference type="PANTHER" id="PTHR37574:SF1">
    <property type="entry name" value="LIPASE B"/>
    <property type="match status" value="1"/>
</dbReference>